<comment type="caution">
    <text evidence="1">The sequence shown here is derived from an EMBL/GenBank/DDBJ whole genome shotgun (WGS) entry which is preliminary data.</text>
</comment>
<gene>
    <name evidence="1" type="ORF">D9619_013657</name>
</gene>
<keyword evidence="2" id="KW-1185">Reference proteome</keyword>
<dbReference type="EMBL" id="JAACJJ010000006">
    <property type="protein sequence ID" value="KAF5328057.1"/>
    <property type="molecule type" value="Genomic_DNA"/>
</dbReference>
<evidence type="ECO:0000313" key="1">
    <source>
        <dbReference type="EMBL" id="KAF5328057.1"/>
    </source>
</evidence>
<proteinExistence type="predicted"/>
<sequence length="183" mass="20217">MSPNRPYAGAPGIPLNSCSIAHPMPPTPAPLPTVQSSRICPPSLLTFPVRDVGWLPWDETTDALLVPTTYTWMNRRRQNNRDNPLSLSAAGLLAACMPSRPEVVSSRLPLPAARDSPPLLIELLLPDRSRPFFTFHTHAPPNPRALKAPRSSVINIVSFQFAWGTPTHIFTGSWDTEKIWTPI</sequence>
<reference evidence="1 2" key="1">
    <citation type="journal article" date="2020" name="ISME J.">
        <title>Uncovering the hidden diversity of litter-decomposition mechanisms in mushroom-forming fungi.</title>
        <authorList>
            <person name="Floudas D."/>
            <person name="Bentzer J."/>
            <person name="Ahren D."/>
            <person name="Johansson T."/>
            <person name="Persson P."/>
            <person name="Tunlid A."/>
        </authorList>
    </citation>
    <scope>NUCLEOTIDE SEQUENCE [LARGE SCALE GENOMIC DNA]</scope>
    <source>
        <strain evidence="1 2">CBS 101986</strain>
    </source>
</reference>
<evidence type="ECO:0000313" key="2">
    <source>
        <dbReference type="Proteomes" id="UP000567179"/>
    </source>
</evidence>
<accession>A0A8H5BTH3</accession>
<protein>
    <submittedName>
        <fullName evidence="1">Uncharacterized protein</fullName>
    </submittedName>
</protein>
<dbReference type="AlphaFoldDB" id="A0A8H5BTH3"/>
<dbReference type="Proteomes" id="UP000567179">
    <property type="component" value="Unassembled WGS sequence"/>
</dbReference>
<organism evidence="1 2">
    <name type="scientific">Psilocybe cf. subviscida</name>
    <dbReference type="NCBI Taxonomy" id="2480587"/>
    <lineage>
        <taxon>Eukaryota</taxon>
        <taxon>Fungi</taxon>
        <taxon>Dikarya</taxon>
        <taxon>Basidiomycota</taxon>
        <taxon>Agaricomycotina</taxon>
        <taxon>Agaricomycetes</taxon>
        <taxon>Agaricomycetidae</taxon>
        <taxon>Agaricales</taxon>
        <taxon>Agaricineae</taxon>
        <taxon>Strophariaceae</taxon>
        <taxon>Psilocybe</taxon>
    </lineage>
</organism>
<name>A0A8H5BTH3_9AGAR</name>